<dbReference type="Proteomes" id="UP000198310">
    <property type="component" value="Unassembled WGS sequence"/>
</dbReference>
<dbReference type="Pfam" id="PF13568">
    <property type="entry name" value="OMP_b-brl_2"/>
    <property type="match status" value="1"/>
</dbReference>
<feature type="region of interest" description="Disordered" evidence="1">
    <location>
        <begin position="75"/>
        <end position="176"/>
    </location>
</feature>
<sequence length="542" mass="57817">MTERESEQFYDDLRRKLEDYGSAPPESVWAGIREQVPVRRRRWGRGAVLAVLVVLIATVAYVAIGPSFWRTGSLTPVSTTKPTSVTSRQPVATGAPTAGTAPNSASPATTISPNGSRTTAPDATVGMGIASASQRPPLKLATTPEVSSSHEGKMGTLAGQPAPTLPKVDTTSTSGTKGRYVAAVGKPAGKLTPHETARTTPLVASQGAARQRRRTKALLAVSHPERGETRPSGRQHAAPQPTLPSLTATINSHSAATLSTSAAQPEARSVLSVTRPSSHYRLGLARASVSAPGSQERLALLLVRLQVPQVSAPQLAYAVATERKAQQLPKQNWSVQLLAGPTLSYRTLGSGAQQVEELERPAAGFGGQLSLTRAITPRFSVSGGLGYARFASRLHLRIQKPASLTAAASSRTVDFRNYFRLFTLPLEAQYQVGSTHRWRYGVQAGAVPALLFSARTTEGTACNCQQQQWQPNDSTGLGRLNLTFTAGASVSYQAMPGVWLMLRPQAQYFFTSITDPAYGRAPRRPWSVGIQGGISVELPFKR</sequence>
<dbReference type="AlphaFoldDB" id="A0A238VIX9"/>
<dbReference type="InterPro" id="IPR025665">
    <property type="entry name" value="Beta-barrel_OMP_2"/>
</dbReference>
<gene>
    <name evidence="4" type="ORF">SAMN06269173_101751</name>
</gene>
<feature type="compositionally biased region" description="Low complexity" evidence="1">
    <location>
        <begin position="75"/>
        <end position="113"/>
    </location>
</feature>
<evidence type="ECO:0000256" key="1">
    <source>
        <dbReference type="SAM" id="MobiDB-lite"/>
    </source>
</evidence>
<reference evidence="5" key="1">
    <citation type="submission" date="2017-06" db="EMBL/GenBank/DDBJ databases">
        <authorList>
            <person name="Varghese N."/>
            <person name="Submissions S."/>
        </authorList>
    </citation>
    <scope>NUCLEOTIDE SEQUENCE [LARGE SCALE GENOMIC DNA]</scope>
    <source>
        <strain evidence="5">DSM 28041</strain>
    </source>
</reference>
<feature type="domain" description="Outer membrane protein beta-barrel" evidence="3">
    <location>
        <begin position="325"/>
        <end position="493"/>
    </location>
</feature>
<evidence type="ECO:0000313" key="5">
    <source>
        <dbReference type="Proteomes" id="UP000198310"/>
    </source>
</evidence>
<name>A0A238VIX9_9BACT</name>
<keyword evidence="2" id="KW-0812">Transmembrane</keyword>
<evidence type="ECO:0000259" key="3">
    <source>
        <dbReference type="Pfam" id="PF13568"/>
    </source>
</evidence>
<dbReference type="RefSeq" id="WP_089331687.1">
    <property type="nucleotide sequence ID" value="NZ_FZNS01000001.1"/>
</dbReference>
<dbReference type="EMBL" id="FZNS01000001">
    <property type="protein sequence ID" value="SNR34340.1"/>
    <property type="molecule type" value="Genomic_DNA"/>
</dbReference>
<keyword evidence="2" id="KW-0472">Membrane</keyword>
<evidence type="ECO:0000313" key="4">
    <source>
        <dbReference type="EMBL" id="SNR34340.1"/>
    </source>
</evidence>
<protein>
    <submittedName>
        <fullName evidence="4">Outer membrane protein beta-barrel domain-containing protein</fullName>
    </submittedName>
</protein>
<keyword evidence="5" id="KW-1185">Reference proteome</keyword>
<accession>A0A238VIX9</accession>
<feature type="region of interest" description="Disordered" evidence="1">
    <location>
        <begin position="219"/>
        <end position="242"/>
    </location>
</feature>
<organism evidence="4 5">
    <name type="scientific">Hymenobacter mucosus</name>
    <dbReference type="NCBI Taxonomy" id="1411120"/>
    <lineage>
        <taxon>Bacteria</taxon>
        <taxon>Pseudomonadati</taxon>
        <taxon>Bacteroidota</taxon>
        <taxon>Cytophagia</taxon>
        <taxon>Cytophagales</taxon>
        <taxon>Hymenobacteraceae</taxon>
        <taxon>Hymenobacter</taxon>
    </lineage>
</organism>
<evidence type="ECO:0000256" key="2">
    <source>
        <dbReference type="SAM" id="Phobius"/>
    </source>
</evidence>
<proteinExistence type="predicted"/>
<keyword evidence="2" id="KW-1133">Transmembrane helix</keyword>
<feature type="transmembrane region" description="Helical" evidence="2">
    <location>
        <begin position="47"/>
        <end position="69"/>
    </location>
</feature>